<dbReference type="AlphaFoldDB" id="A0A0G0Z5T5"/>
<comment type="caution">
    <text evidence="2">The sequence shown here is derived from an EMBL/GenBank/DDBJ whole genome shotgun (WGS) entry which is preliminary data.</text>
</comment>
<feature type="transmembrane region" description="Helical" evidence="1">
    <location>
        <begin position="12"/>
        <end position="30"/>
    </location>
</feature>
<accession>A0A0G0Z5T5</accession>
<protein>
    <submittedName>
        <fullName evidence="2">Uncharacterized protein</fullName>
    </submittedName>
</protein>
<keyword evidence="1" id="KW-0472">Membrane</keyword>
<reference evidence="2 3" key="1">
    <citation type="journal article" date="2015" name="Nature">
        <title>rRNA introns, odd ribosomes, and small enigmatic genomes across a large radiation of phyla.</title>
        <authorList>
            <person name="Brown C.T."/>
            <person name="Hug L.A."/>
            <person name="Thomas B.C."/>
            <person name="Sharon I."/>
            <person name="Castelle C.J."/>
            <person name="Singh A."/>
            <person name="Wilkins M.J."/>
            <person name="Williams K.H."/>
            <person name="Banfield J.F."/>
        </authorList>
    </citation>
    <scope>NUCLEOTIDE SEQUENCE [LARGE SCALE GENOMIC DNA]</scope>
</reference>
<keyword evidence="1" id="KW-0812">Transmembrane</keyword>
<proteinExistence type="predicted"/>
<evidence type="ECO:0000313" key="2">
    <source>
        <dbReference type="EMBL" id="KKS44075.1"/>
    </source>
</evidence>
<evidence type="ECO:0000256" key="1">
    <source>
        <dbReference type="SAM" id="Phobius"/>
    </source>
</evidence>
<evidence type="ECO:0000313" key="3">
    <source>
        <dbReference type="Proteomes" id="UP000034875"/>
    </source>
</evidence>
<dbReference type="Proteomes" id="UP000034875">
    <property type="component" value="Unassembled WGS sequence"/>
</dbReference>
<organism evidence="2 3">
    <name type="scientific">candidate division CPR1 bacterium GW2011_GWA2_42_17</name>
    <dbReference type="NCBI Taxonomy" id="1618341"/>
    <lineage>
        <taxon>Bacteria</taxon>
        <taxon>candidate division CPR1</taxon>
    </lineage>
</organism>
<gene>
    <name evidence="2" type="ORF">UV05_C0012G0004</name>
</gene>
<keyword evidence="1" id="KW-1133">Transmembrane helix</keyword>
<name>A0A0G0Z5T5_9BACT</name>
<sequence length="172" mass="19894">MRNKRPRLVRCIICVFVVAVMLFGVLLYFLSKGVPLHDFRLWRLEKNFKAVAIYHPPESIVLQKKTYLGGPYTHGSLTCDFFVGELRSATLFKEEIRRAYDGHFIKSFDNSGQVPLEVLFFGEKIWPVNSPLGDWWDEWRESSLVASSSGTVYFVFATQKGYPFLLDPRCDD</sequence>
<dbReference type="EMBL" id="LCCZ01000012">
    <property type="protein sequence ID" value="KKS44075.1"/>
    <property type="molecule type" value="Genomic_DNA"/>
</dbReference>